<sequence length="100" mass="11427">MNQDVNIKLRVIVASCLSSWIVLLMFVLIPYMVCSGRMHFQKQSLSSPFPDCNILCFFFLTLFSNRMPIVHFFSFFRCGSLEDLCAILLLSTSIGKIFSS</sequence>
<proteinExistence type="predicted"/>
<feature type="transmembrane region" description="Helical" evidence="1">
    <location>
        <begin position="12"/>
        <end position="33"/>
    </location>
</feature>
<dbReference type="EMBL" id="GEDG01009444">
    <property type="protein sequence ID" value="JAP29103.1"/>
    <property type="molecule type" value="Transcribed_RNA"/>
</dbReference>
<keyword evidence="1" id="KW-1133">Transmembrane helix</keyword>
<evidence type="ECO:0000256" key="1">
    <source>
        <dbReference type="SAM" id="Phobius"/>
    </source>
</evidence>
<keyword evidence="1" id="KW-0472">Membrane</keyword>
<dbReference type="AlphaFoldDB" id="A0A0V0IHT5"/>
<organism evidence="2">
    <name type="scientific">Solanum chacoense</name>
    <name type="common">Chaco potato</name>
    <dbReference type="NCBI Taxonomy" id="4108"/>
    <lineage>
        <taxon>Eukaryota</taxon>
        <taxon>Viridiplantae</taxon>
        <taxon>Streptophyta</taxon>
        <taxon>Embryophyta</taxon>
        <taxon>Tracheophyta</taxon>
        <taxon>Spermatophyta</taxon>
        <taxon>Magnoliopsida</taxon>
        <taxon>eudicotyledons</taxon>
        <taxon>Gunneridae</taxon>
        <taxon>Pentapetalae</taxon>
        <taxon>asterids</taxon>
        <taxon>lamiids</taxon>
        <taxon>Solanales</taxon>
        <taxon>Solanaceae</taxon>
        <taxon>Solanoideae</taxon>
        <taxon>Solaneae</taxon>
        <taxon>Solanum</taxon>
    </lineage>
</organism>
<name>A0A0V0IHT5_SOLCH</name>
<accession>A0A0V0IHT5</accession>
<keyword evidence="1" id="KW-0812">Transmembrane</keyword>
<protein>
    <submittedName>
        <fullName evidence="2">Putative ovule protein</fullName>
    </submittedName>
</protein>
<evidence type="ECO:0000313" key="2">
    <source>
        <dbReference type="EMBL" id="JAP31510.1"/>
    </source>
</evidence>
<dbReference type="EMBL" id="GEDG01006979">
    <property type="protein sequence ID" value="JAP31510.1"/>
    <property type="molecule type" value="Transcribed_RNA"/>
</dbReference>
<reference evidence="2" key="1">
    <citation type="submission" date="2015-12" db="EMBL/GenBank/DDBJ databases">
        <title>Gene expression during late stages of embryo sac development: a critical building block for successful pollen-pistil interactions.</title>
        <authorList>
            <person name="Liu Y."/>
            <person name="Joly V."/>
            <person name="Sabar M."/>
            <person name="Matton D.P."/>
        </authorList>
    </citation>
    <scope>NUCLEOTIDE SEQUENCE</scope>
</reference>